<proteinExistence type="predicted"/>
<feature type="repeat" description="ANK" evidence="2">
    <location>
        <begin position="989"/>
        <end position="1021"/>
    </location>
</feature>
<evidence type="ECO:0000259" key="4">
    <source>
        <dbReference type="Pfam" id="PF24809"/>
    </source>
</evidence>
<dbReference type="Gene3D" id="3.40.50.300">
    <property type="entry name" value="P-loop containing nucleotide triphosphate hydrolases"/>
    <property type="match status" value="1"/>
</dbReference>
<dbReference type="InterPro" id="IPR056125">
    <property type="entry name" value="DUF7708"/>
</dbReference>
<dbReference type="PROSITE" id="PS50297">
    <property type="entry name" value="ANK_REP_REGION"/>
    <property type="match status" value="5"/>
</dbReference>
<dbReference type="Pfam" id="PF24883">
    <property type="entry name" value="NPHP3_N"/>
    <property type="match status" value="1"/>
</dbReference>
<accession>A0A8H6FJF9</accession>
<dbReference type="PANTHER" id="PTHR10039:SF16">
    <property type="entry name" value="GPI INOSITOL-DEACYLASE"/>
    <property type="match status" value="1"/>
</dbReference>
<dbReference type="Pfam" id="PF24809">
    <property type="entry name" value="DUF7708"/>
    <property type="match status" value="1"/>
</dbReference>
<feature type="repeat" description="ANK" evidence="2">
    <location>
        <begin position="890"/>
        <end position="922"/>
    </location>
</feature>
<dbReference type="EMBL" id="JACCJC010000070">
    <property type="protein sequence ID" value="KAF6229690.1"/>
    <property type="molecule type" value="Genomic_DNA"/>
</dbReference>
<dbReference type="PROSITE" id="PS50088">
    <property type="entry name" value="ANK_REPEAT"/>
    <property type="match status" value="6"/>
</dbReference>
<keyword evidence="1" id="KW-0677">Repeat</keyword>
<evidence type="ECO:0000259" key="5">
    <source>
        <dbReference type="Pfam" id="PF24883"/>
    </source>
</evidence>
<protein>
    <recommendedName>
        <fullName evidence="8">NACHT domain-containing protein</fullName>
    </recommendedName>
</protein>
<evidence type="ECO:0000313" key="7">
    <source>
        <dbReference type="Proteomes" id="UP000578531"/>
    </source>
</evidence>
<dbReference type="PANTHER" id="PTHR10039">
    <property type="entry name" value="AMELOGENIN"/>
    <property type="match status" value="1"/>
</dbReference>
<name>A0A8H6FJF9_9LECA</name>
<dbReference type="Pfam" id="PF22939">
    <property type="entry name" value="WHD_GPIID"/>
    <property type="match status" value="1"/>
</dbReference>
<dbReference type="GeneID" id="59292979"/>
<dbReference type="AlphaFoldDB" id="A0A8H6FJF9"/>
<keyword evidence="7" id="KW-1185">Reference proteome</keyword>
<feature type="domain" description="Nephrocystin 3-like N-terminal" evidence="5">
    <location>
        <begin position="324"/>
        <end position="496"/>
    </location>
</feature>
<feature type="repeat" description="ANK" evidence="2">
    <location>
        <begin position="923"/>
        <end position="955"/>
    </location>
</feature>
<dbReference type="Proteomes" id="UP000578531">
    <property type="component" value="Unassembled WGS sequence"/>
</dbReference>
<dbReference type="InterPro" id="IPR027417">
    <property type="entry name" value="P-loop_NTPase"/>
</dbReference>
<dbReference type="InterPro" id="IPR056884">
    <property type="entry name" value="NPHP3-like_N"/>
</dbReference>
<evidence type="ECO:0000313" key="6">
    <source>
        <dbReference type="EMBL" id="KAF6229690.1"/>
    </source>
</evidence>
<sequence>MSSIAPILVPELSTSSANNAANIDLWEQALTTLSAEDRKQFKDPSSSMLEVLKNVQEATESRKNDCLSKGWRLYRNKNGEEVKLRHVLEKISIWVKEFIKIIDMGVLFDQSGYAALPWATVRYLTTIGFSDIDELSNVVEGIESVSSLITRYTIVEKLYLYQNCDAELGLLEAITKLYAAILTYLAKVKVYCTGNAWKRFGRSLIEAIRKQNDELRAKISETEVEKWTKLVDVEREHVLFPTTSNLAHHMIVQRAMREDTTTRDRILGDTLIGLNKPMVQMSDQISIIQDKFNREERLEVFRWMSAIQYRSHHEDLSKGLLDESGKWLLENQHFIEWGQSSVSSILWLHGIPGSGKTRLVATVINTVFDANSDSSIAFFYCARSTAEPERAKPAEIMGAVLRQLASSKPDLPVKEPVAKEYEARRNKAEEDCSALKKLTVQDCTRLIIELTKIHPATIIIDALDECEENKRHELLEALDEIISNSAEVVKVFVSSRGDIDIKLHLEGSKNISISVENNTSDIARFVQSEVDRLISKRLLLDGKVSPNFKRKMIETLIDGAQGMFRWVEMSLEALKRIKFLPDFKKALGQLPSELSGLYDIIYAQIDQTETHGRDVAVQTLKWLLCAQRLLSAEELIAAVYKVDEDMSSDSDEGSESENEQLQSPENDILRLCRNLVVFDSEQAIFRFAHQSVREYLLKRPHYTATEQHALVTERCLDVYLTDSLHGSIARKMERQNDALKPYAEVYWPVHYKNVGKHRSNGLETRVSRFTGGVEGRSLPYVQWISDIRCKYGDLRGWNVNKRLGLDWDDRLGYRILVAASRPDTILAAASAFGILSFLEGPELSSTDWNQCQTSKNAKFSLLSIAAREGHYHLARLLLDKGAHVNARDRHHENALAAASYEGHDHIVQLLLDNGAEINSQSEDYGNALQAASSKGHGHTVLLLLDQGADVNAQGTSNEPALQVASSEGHDNIVHVLLDRGADVNAQGGYYGSALQAASHKGHDGIVRELLDRGADVNAQCGRYWNALQAASRRGHERIVRMLLDRGADVDGHTLRAASSGGHDHIVQLLLVYA</sequence>
<dbReference type="OrthoDB" id="7464126at2759"/>
<dbReference type="Gene3D" id="1.25.40.20">
    <property type="entry name" value="Ankyrin repeat-containing domain"/>
    <property type="match status" value="1"/>
</dbReference>
<feature type="domain" description="GPI inositol-deacylase winged helix" evidence="3">
    <location>
        <begin position="609"/>
        <end position="698"/>
    </location>
</feature>
<dbReference type="Pfam" id="PF12796">
    <property type="entry name" value="Ank_2"/>
    <property type="match status" value="3"/>
</dbReference>
<evidence type="ECO:0000259" key="3">
    <source>
        <dbReference type="Pfam" id="PF22939"/>
    </source>
</evidence>
<evidence type="ECO:0008006" key="8">
    <source>
        <dbReference type="Google" id="ProtNLM"/>
    </source>
</evidence>
<dbReference type="SUPFAM" id="SSF48403">
    <property type="entry name" value="Ankyrin repeat"/>
    <property type="match status" value="1"/>
</dbReference>
<dbReference type="InterPro" id="IPR002110">
    <property type="entry name" value="Ankyrin_rpt"/>
</dbReference>
<evidence type="ECO:0000256" key="2">
    <source>
        <dbReference type="PROSITE-ProRule" id="PRU00023"/>
    </source>
</evidence>
<dbReference type="SUPFAM" id="SSF52540">
    <property type="entry name" value="P-loop containing nucleoside triphosphate hydrolases"/>
    <property type="match status" value="1"/>
</dbReference>
<evidence type="ECO:0000256" key="1">
    <source>
        <dbReference type="ARBA" id="ARBA00022737"/>
    </source>
</evidence>
<dbReference type="SMART" id="SM00248">
    <property type="entry name" value="ANK"/>
    <property type="match status" value="7"/>
</dbReference>
<feature type="repeat" description="ANK" evidence="2">
    <location>
        <begin position="857"/>
        <end position="889"/>
    </location>
</feature>
<feature type="domain" description="DUF7708" evidence="4">
    <location>
        <begin position="87"/>
        <end position="222"/>
    </location>
</feature>
<comment type="caution">
    <text evidence="6">The sequence shown here is derived from an EMBL/GenBank/DDBJ whole genome shotgun (WGS) entry which is preliminary data.</text>
</comment>
<dbReference type="RefSeq" id="XP_037159882.1">
    <property type="nucleotide sequence ID" value="XM_037313217.1"/>
</dbReference>
<organism evidence="6 7">
    <name type="scientific">Letharia columbiana</name>
    <dbReference type="NCBI Taxonomy" id="112416"/>
    <lineage>
        <taxon>Eukaryota</taxon>
        <taxon>Fungi</taxon>
        <taxon>Dikarya</taxon>
        <taxon>Ascomycota</taxon>
        <taxon>Pezizomycotina</taxon>
        <taxon>Lecanoromycetes</taxon>
        <taxon>OSLEUM clade</taxon>
        <taxon>Lecanoromycetidae</taxon>
        <taxon>Lecanorales</taxon>
        <taxon>Lecanorineae</taxon>
        <taxon>Parmeliaceae</taxon>
        <taxon>Letharia</taxon>
    </lineage>
</organism>
<dbReference type="InterPro" id="IPR036770">
    <property type="entry name" value="Ankyrin_rpt-contain_sf"/>
</dbReference>
<feature type="repeat" description="ANK" evidence="2">
    <location>
        <begin position="956"/>
        <end position="988"/>
    </location>
</feature>
<feature type="repeat" description="ANK" evidence="2">
    <location>
        <begin position="1022"/>
        <end position="1054"/>
    </location>
</feature>
<keyword evidence="2" id="KW-0040">ANK repeat</keyword>
<gene>
    <name evidence="6" type="ORF">HO173_011336</name>
</gene>
<reference evidence="6 7" key="1">
    <citation type="journal article" date="2020" name="Genomics">
        <title>Complete, high-quality genomes from long-read metagenomic sequencing of two wolf lichen thalli reveals enigmatic genome architecture.</title>
        <authorList>
            <person name="McKenzie S.K."/>
            <person name="Walston R.F."/>
            <person name="Allen J.L."/>
        </authorList>
    </citation>
    <scope>NUCLEOTIDE SEQUENCE [LARGE SCALE GENOMIC DNA]</scope>
    <source>
        <strain evidence="6">WasteWater2</strain>
    </source>
</reference>
<dbReference type="InterPro" id="IPR054471">
    <property type="entry name" value="GPIID_WHD"/>
</dbReference>